<accession>A0A0E0M4X7</accession>
<evidence type="ECO:0000313" key="2">
    <source>
        <dbReference type="EnsemblPlants" id="OPUNC10G00210.1"/>
    </source>
</evidence>
<reference evidence="2" key="2">
    <citation type="submission" date="2018-05" db="EMBL/GenBank/DDBJ databases">
        <title>OpunRS2 (Oryza punctata Reference Sequence Version 2).</title>
        <authorList>
            <person name="Zhang J."/>
            <person name="Kudrna D."/>
            <person name="Lee S."/>
            <person name="Talag J."/>
            <person name="Welchert J."/>
            <person name="Wing R.A."/>
        </authorList>
    </citation>
    <scope>NUCLEOTIDE SEQUENCE [LARGE SCALE GENOMIC DNA]</scope>
</reference>
<proteinExistence type="predicted"/>
<dbReference type="Proteomes" id="UP000026962">
    <property type="component" value="Chromosome 10"/>
</dbReference>
<keyword evidence="3" id="KW-1185">Reference proteome</keyword>
<sequence>MPAAASLLDRDGEEGELGSAHTATALAAARIPATSSLGAYAPSLRRTCDDAPPHRRTSAPLPRLLAARIPLPPEPRPGYSPTAPRRFVPASSEFVPAGGEFVRRSAKPSLRCLGTGDLGTTSRWKHVTQK</sequence>
<feature type="region of interest" description="Disordered" evidence="1">
    <location>
        <begin position="1"/>
        <end position="20"/>
    </location>
</feature>
<name>A0A0E0M4X7_ORYPU</name>
<organism evidence="2">
    <name type="scientific">Oryza punctata</name>
    <name type="common">Red rice</name>
    <dbReference type="NCBI Taxonomy" id="4537"/>
    <lineage>
        <taxon>Eukaryota</taxon>
        <taxon>Viridiplantae</taxon>
        <taxon>Streptophyta</taxon>
        <taxon>Embryophyta</taxon>
        <taxon>Tracheophyta</taxon>
        <taxon>Spermatophyta</taxon>
        <taxon>Magnoliopsida</taxon>
        <taxon>Liliopsida</taxon>
        <taxon>Poales</taxon>
        <taxon>Poaceae</taxon>
        <taxon>BOP clade</taxon>
        <taxon>Oryzoideae</taxon>
        <taxon>Oryzeae</taxon>
        <taxon>Oryzinae</taxon>
        <taxon>Oryza</taxon>
    </lineage>
</organism>
<dbReference type="AlphaFoldDB" id="A0A0E0M4X7"/>
<evidence type="ECO:0000256" key="1">
    <source>
        <dbReference type="SAM" id="MobiDB-lite"/>
    </source>
</evidence>
<protein>
    <submittedName>
        <fullName evidence="2">Uncharacterized protein</fullName>
    </submittedName>
</protein>
<reference evidence="2" key="1">
    <citation type="submission" date="2015-04" db="UniProtKB">
        <authorList>
            <consortium name="EnsemblPlants"/>
        </authorList>
    </citation>
    <scope>IDENTIFICATION</scope>
</reference>
<dbReference type="Gramene" id="OPUNC10G00210.1">
    <property type="protein sequence ID" value="OPUNC10G00210.1"/>
    <property type="gene ID" value="OPUNC10G00210"/>
</dbReference>
<evidence type="ECO:0000313" key="3">
    <source>
        <dbReference type="Proteomes" id="UP000026962"/>
    </source>
</evidence>
<feature type="region of interest" description="Disordered" evidence="1">
    <location>
        <begin position="110"/>
        <end position="130"/>
    </location>
</feature>
<dbReference type="HOGENOM" id="CLU_1941500_0_0_1"/>
<dbReference type="EnsemblPlants" id="OPUNC10G00210.1">
    <property type="protein sequence ID" value="OPUNC10G00210.1"/>
    <property type="gene ID" value="OPUNC10G00210"/>
</dbReference>